<dbReference type="GO" id="GO:0005385">
    <property type="term" value="F:zinc ion transmembrane transporter activity"/>
    <property type="evidence" value="ECO:0007669"/>
    <property type="project" value="TreeGrafter"/>
</dbReference>
<evidence type="ECO:0000313" key="8">
    <source>
        <dbReference type="Proteomes" id="UP000494206"/>
    </source>
</evidence>
<keyword evidence="3 6" id="KW-1133">Transmembrane helix</keyword>
<feature type="transmembrane region" description="Helical" evidence="6">
    <location>
        <begin position="245"/>
        <end position="267"/>
    </location>
</feature>
<accession>A0A8S1F6E9</accession>
<keyword evidence="2 6" id="KW-0812">Transmembrane</keyword>
<evidence type="ECO:0000256" key="6">
    <source>
        <dbReference type="SAM" id="Phobius"/>
    </source>
</evidence>
<name>A0A8S1F6E9_9PELO</name>
<dbReference type="Pfam" id="PF02535">
    <property type="entry name" value="Zip"/>
    <property type="match status" value="1"/>
</dbReference>
<feature type="transmembrane region" description="Helical" evidence="6">
    <location>
        <begin position="211"/>
        <end position="233"/>
    </location>
</feature>
<dbReference type="PANTHER" id="PTHR11040">
    <property type="entry name" value="ZINC/IRON TRANSPORTER"/>
    <property type="match status" value="1"/>
</dbReference>
<evidence type="ECO:0000313" key="7">
    <source>
        <dbReference type="EMBL" id="CAB3409316.1"/>
    </source>
</evidence>
<feature type="compositionally biased region" description="Low complexity" evidence="5">
    <location>
        <begin position="102"/>
        <end position="113"/>
    </location>
</feature>
<dbReference type="EMBL" id="CADEPM010000008">
    <property type="protein sequence ID" value="CAB3409316.1"/>
    <property type="molecule type" value="Genomic_DNA"/>
</dbReference>
<evidence type="ECO:0000256" key="5">
    <source>
        <dbReference type="SAM" id="MobiDB-lite"/>
    </source>
</evidence>
<feature type="transmembrane region" description="Helical" evidence="6">
    <location>
        <begin position="71"/>
        <end position="88"/>
    </location>
</feature>
<evidence type="ECO:0000256" key="2">
    <source>
        <dbReference type="ARBA" id="ARBA00022692"/>
    </source>
</evidence>
<dbReference type="GO" id="GO:0005886">
    <property type="term" value="C:plasma membrane"/>
    <property type="evidence" value="ECO:0007669"/>
    <property type="project" value="TreeGrafter"/>
</dbReference>
<comment type="caution">
    <text evidence="7">The sequence shown here is derived from an EMBL/GenBank/DDBJ whole genome shotgun (WGS) entry which is preliminary data.</text>
</comment>
<dbReference type="PANTHER" id="PTHR11040:SF74">
    <property type="entry name" value="ZINC TRANSPORTER ZIP3"/>
    <property type="match status" value="1"/>
</dbReference>
<protein>
    <submittedName>
        <fullName evidence="7">Uncharacterized protein</fullName>
    </submittedName>
</protein>
<feature type="region of interest" description="Disordered" evidence="5">
    <location>
        <begin position="102"/>
        <end position="124"/>
    </location>
</feature>
<organism evidence="7 8">
    <name type="scientific">Caenorhabditis bovis</name>
    <dbReference type="NCBI Taxonomy" id="2654633"/>
    <lineage>
        <taxon>Eukaryota</taxon>
        <taxon>Metazoa</taxon>
        <taxon>Ecdysozoa</taxon>
        <taxon>Nematoda</taxon>
        <taxon>Chromadorea</taxon>
        <taxon>Rhabditida</taxon>
        <taxon>Rhabditina</taxon>
        <taxon>Rhabditomorpha</taxon>
        <taxon>Rhabditoidea</taxon>
        <taxon>Rhabditidae</taxon>
        <taxon>Peloderinae</taxon>
        <taxon>Caenorhabditis</taxon>
    </lineage>
</organism>
<dbReference type="Proteomes" id="UP000494206">
    <property type="component" value="Unassembled WGS sequence"/>
</dbReference>
<proteinExistence type="predicted"/>
<dbReference type="InterPro" id="IPR003689">
    <property type="entry name" value="ZIP"/>
</dbReference>
<dbReference type="OrthoDB" id="448280at2759"/>
<keyword evidence="4 6" id="KW-0472">Membrane</keyword>
<reference evidence="7 8" key="1">
    <citation type="submission" date="2020-04" db="EMBL/GenBank/DDBJ databases">
        <authorList>
            <person name="Laetsch R D."/>
            <person name="Stevens L."/>
            <person name="Kumar S."/>
            <person name="Blaxter L. M."/>
        </authorList>
    </citation>
    <scope>NUCLEOTIDE SEQUENCE [LARGE SCALE GENOMIC DNA]</scope>
</reference>
<feature type="transmembrane region" description="Helical" evidence="6">
    <location>
        <begin position="30"/>
        <end position="51"/>
    </location>
</feature>
<comment type="subcellular location">
    <subcellularLocation>
        <location evidence="1">Membrane</location>
        <topology evidence="1">Multi-pass membrane protein</topology>
    </subcellularLocation>
</comment>
<evidence type="ECO:0000256" key="4">
    <source>
        <dbReference type="ARBA" id="ARBA00023136"/>
    </source>
</evidence>
<evidence type="ECO:0000256" key="1">
    <source>
        <dbReference type="ARBA" id="ARBA00004141"/>
    </source>
</evidence>
<gene>
    <name evidence="7" type="ORF">CBOVIS_LOCUS10983</name>
</gene>
<keyword evidence="8" id="KW-1185">Reference proteome</keyword>
<dbReference type="AlphaFoldDB" id="A0A8S1F6E9"/>
<evidence type="ECO:0000256" key="3">
    <source>
        <dbReference type="ARBA" id="ARBA00022989"/>
    </source>
</evidence>
<feature type="transmembrane region" description="Helical" evidence="6">
    <location>
        <begin position="279"/>
        <end position="297"/>
    </location>
</feature>
<sequence length="319" mass="36134">MFSISALIGIIPLFIVRVLNRKRNDEPSRFLSYLACFAGGTFLATCFLDIIPHINEGYETFLSLYELSWHFAYPQLITCCGFFFIFFIEEFTNQVFGQQSHGHSHGNSSNSSNRIAPIPPNDRRGSLNITSLKMEEASTWVVSDEKSNILKSLTFAVAMSFHSLLEGFALGVQDSTRRIYSLFFSLLLHKSVEAFSVGLQISMANSNKIRSVFITILIYSAMAPFGAIMGCILQKSEPNIYKDSTIIILESLAAGTFIYVTFIEIMASEKSNEFNHFKQLIWIIFGFTLVTVMQIFLGHEHGGDDDHHHHHHHNETHHH</sequence>